<dbReference type="InterPro" id="IPR011063">
    <property type="entry name" value="TilS/TtcA_N"/>
</dbReference>
<dbReference type="PANTHER" id="PTHR43033:SF1">
    <property type="entry name" value="TRNA(ILE)-LYSIDINE SYNTHASE-RELATED"/>
    <property type="match status" value="1"/>
</dbReference>
<dbReference type="PANTHER" id="PTHR43033">
    <property type="entry name" value="TRNA(ILE)-LYSIDINE SYNTHASE-RELATED"/>
    <property type="match status" value="1"/>
</dbReference>
<dbReference type="InterPro" id="IPR014729">
    <property type="entry name" value="Rossmann-like_a/b/a_fold"/>
</dbReference>
<evidence type="ECO:0000256" key="1">
    <source>
        <dbReference type="ARBA" id="ARBA00004496"/>
    </source>
</evidence>
<dbReference type="EC" id="6.3.4.19" evidence="2"/>
<keyword evidence="7" id="KW-0067">ATP-binding</keyword>
<evidence type="ECO:0000256" key="8">
    <source>
        <dbReference type="ARBA" id="ARBA00048539"/>
    </source>
</evidence>
<dbReference type="NCBIfam" id="TIGR02433">
    <property type="entry name" value="lysidine_TilS_C"/>
    <property type="match status" value="1"/>
</dbReference>
<evidence type="ECO:0000256" key="6">
    <source>
        <dbReference type="ARBA" id="ARBA00022741"/>
    </source>
</evidence>
<dbReference type="GO" id="GO:0008033">
    <property type="term" value="P:tRNA processing"/>
    <property type="evidence" value="ECO:0007669"/>
    <property type="project" value="UniProtKB-KW"/>
</dbReference>
<evidence type="ECO:0000256" key="3">
    <source>
        <dbReference type="ARBA" id="ARBA00022490"/>
    </source>
</evidence>
<comment type="caution">
    <text evidence="10">The sequence shown here is derived from an EMBL/GenBank/DDBJ whole genome shotgun (WGS) entry which is preliminary data.</text>
</comment>
<keyword evidence="4" id="KW-0436">Ligase</keyword>
<dbReference type="EMBL" id="CASHTH010002260">
    <property type="protein sequence ID" value="CAI8027156.1"/>
    <property type="molecule type" value="Genomic_DNA"/>
</dbReference>
<reference evidence="10" key="1">
    <citation type="submission" date="2023-03" db="EMBL/GenBank/DDBJ databases">
        <authorList>
            <person name="Steffen K."/>
            <person name="Cardenas P."/>
        </authorList>
    </citation>
    <scope>NUCLEOTIDE SEQUENCE</scope>
</reference>
<dbReference type="Pfam" id="PF01171">
    <property type="entry name" value="ATP_bind_3"/>
    <property type="match status" value="1"/>
</dbReference>
<name>A0AA35SEJ5_GEOBA</name>
<keyword evidence="6" id="KW-0547">Nucleotide-binding</keyword>
<evidence type="ECO:0000256" key="4">
    <source>
        <dbReference type="ARBA" id="ARBA00022598"/>
    </source>
</evidence>
<keyword evidence="11" id="KW-1185">Reference proteome</keyword>
<comment type="catalytic activity">
    <reaction evidence="8">
        <text>cytidine(34) in tRNA(Ile2) + L-lysine + ATP = lysidine(34) in tRNA(Ile2) + AMP + diphosphate + H(+)</text>
        <dbReference type="Rhea" id="RHEA:43744"/>
        <dbReference type="Rhea" id="RHEA-COMP:10625"/>
        <dbReference type="Rhea" id="RHEA-COMP:10670"/>
        <dbReference type="ChEBI" id="CHEBI:15378"/>
        <dbReference type="ChEBI" id="CHEBI:30616"/>
        <dbReference type="ChEBI" id="CHEBI:32551"/>
        <dbReference type="ChEBI" id="CHEBI:33019"/>
        <dbReference type="ChEBI" id="CHEBI:82748"/>
        <dbReference type="ChEBI" id="CHEBI:83665"/>
        <dbReference type="ChEBI" id="CHEBI:456215"/>
        <dbReference type="EC" id="6.3.4.19"/>
    </reaction>
</comment>
<accession>A0AA35SEJ5</accession>
<dbReference type="InterPro" id="IPR012796">
    <property type="entry name" value="Lysidine-tRNA-synth_C"/>
</dbReference>
<dbReference type="SUPFAM" id="SSF52402">
    <property type="entry name" value="Adenine nucleotide alpha hydrolases-like"/>
    <property type="match status" value="1"/>
</dbReference>
<dbReference type="Proteomes" id="UP001174909">
    <property type="component" value="Unassembled WGS sequence"/>
</dbReference>
<evidence type="ECO:0000313" key="11">
    <source>
        <dbReference type="Proteomes" id="UP001174909"/>
    </source>
</evidence>
<protein>
    <recommendedName>
        <fullName evidence="2">tRNA(Ile)-lysidine synthetase</fullName>
        <ecNumber evidence="2">6.3.4.19</ecNumber>
    </recommendedName>
</protein>
<evidence type="ECO:0000256" key="5">
    <source>
        <dbReference type="ARBA" id="ARBA00022694"/>
    </source>
</evidence>
<dbReference type="CDD" id="cd01992">
    <property type="entry name" value="TilS_N"/>
    <property type="match status" value="1"/>
</dbReference>
<proteinExistence type="inferred from homology"/>
<dbReference type="InterPro" id="IPR012094">
    <property type="entry name" value="tRNA_Ile_lys_synt"/>
</dbReference>
<dbReference type="SUPFAM" id="SSF82829">
    <property type="entry name" value="MesJ substrate recognition domain-like"/>
    <property type="match status" value="1"/>
</dbReference>
<feature type="domain" description="Lysidine-tRNA(Ile) synthetase C-terminal" evidence="9">
    <location>
        <begin position="358"/>
        <end position="430"/>
    </location>
</feature>
<keyword evidence="3" id="KW-0963">Cytoplasm</keyword>
<evidence type="ECO:0000256" key="2">
    <source>
        <dbReference type="ARBA" id="ARBA00013267"/>
    </source>
</evidence>
<dbReference type="Gene3D" id="3.40.50.620">
    <property type="entry name" value="HUPs"/>
    <property type="match status" value="1"/>
</dbReference>
<dbReference type="GO" id="GO:0032267">
    <property type="term" value="F:tRNA(Ile)-lysidine synthase activity"/>
    <property type="evidence" value="ECO:0007669"/>
    <property type="project" value="UniProtKB-EC"/>
</dbReference>
<keyword evidence="5" id="KW-0819">tRNA processing</keyword>
<dbReference type="InterPro" id="IPR012795">
    <property type="entry name" value="tRNA_Ile_lys_synt_N"/>
</dbReference>
<evidence type="ECO:0000256" key="7">
    <source>
        <dbReference type="ARBA" id="ARBA00022840"/>
    </source>
</evidence>
<dbReference type="SUPFAM" id="SSF56037">
    <property type="entry name" value="PheT/TilS domain"/>
    <property type="match status" value="1"/>
</dbReference>
<dbReference type="HAMAP" id="MF_01161">
    <property type="entry name" value="tRNA_Ile_lys_synt"/>
    <property type="match status" value="1"/>
</dbReference>
<evidence type="ECO:0000259" key="9">
    <source>
        <dbReference type="SMART" id="SM00977"/>
    </source>
</evidence>
<dbReference type="SMART" id="SM00977">
    <property type="entry name" value="TilS_C"/>
    <property type="match status" value="1"/>
</dbReference>
<gene>
    <name evidence="10" type="ORF">GBAR_LOCUS15549</name>
</gene>
<dbReference type="Pfam" id="PF11734">
    <property type="entry name" value="TilS_C"/>
    <property type="match status" value="1"/>
</dbReference>
<comment type="subcellular location">
    <subcellularLocation>
        <location evidence="1">Cytoplasm</location>
    </subcellularLocation>
</comment>
<dbReference type="AlphaFoldDB" id="A0AA35SEJ5"/>
<dbReference type="GO" id="GO:0005524">
    <property type="term" value="F:ATP binding"/>
    <property type="evidence" value="ECO:0007669"/>
    <property type="project" value="UniProtKB-KW"/>
</dbReference>
<sequence length="448" mass="49994">MALSGGADSTALLCLFLEICPQLDLELAVAHLNHGFRGRESEADAEFVRSLAAGCHLPCIVEKLPPPERPRRGNAEAWAREQRYRFLQRIGDSLGARRIALGHTRNDQAETVLLRLLRGSGSLGLAAIPVSRGDRFIRPLLSIEREDLRTYLRSRGVGWREDASNRDLRFSRNRVRHELIPWLEKAFNPGIVEVLARTAENLRGDAESLDWLVGELAGRQADRSEGRISWRRSWLNTLPPGLRSHLVRHAVATLDPGKPVLKKQVDAVLELLQDRKSGKSIRVGRIEASREFDRLLFRELPASPSVDSYRFPLGIPGQVRLHQAGLVFETYLNQGSSGRPLLDRWEIYLSPQALARGLEVRSWQAGDAYQPLGSLRPKKIKELFLRKRIGLRARAGWPVVTCSGKIVCAGGFPVAAGAEWRRSSQASVKVVIEERALESGRNPAALSE</sequence>
<dbReference type="NCBIfam" id="TIGR02432">
    <property type="entry name" value="lysidine_TilS_N"/>
    <property type="match status" value="1"/>
</dbReference>
<evidence type="ECO:0000313" key="10">
    <source>
        <dbReference type="EMBL" id="CAI8027156.1"/>
    </source>
</evidence>
<dbReference type="GO" id="GO:0005737">
    <property type="term" value="C:cytoplasm"/>
    <property type="evidence" value="ECO:0007669"/>
    <property type="project" value="UniProtKB-SubCell"/>
</dbReference>
<organism evidence="10 11">
    <name type="scientific">Geodia barretti</name>
    <name type="common">Barrett's horny sponge</name>
    <dbReference type="NCBI Taxonomy" id="519541"/>
    <lineage>
        <taxon>Eukaryota</taxon>
        <taxon>Metazoa</taxon>
        <taxon>Porifera</taxon>
        <taxon>Demospongiae</taxon>
        <taxon>Heteroscleromorpha</taxon>
        <taxon>Tetractinellida</taxon>
        <taxon>Astrophorina</taxon>
        <taxon>Geodiidae</taxon>
        <taxon>Geodia</taxon>
    </lineage>
</organism>